<sequence>MKLFREAPCLSLLLSLVISILLTGKGFPFWLSGIVSGFIFLGLGFCAYDGTPNSSYVFILCFVVSMFGSLWSSYRVETDLFLSGRLAEKAVVAFERPWGGKRAVVFKTPKGKFVGFTSPSLALKEGDFVGIKASVLPIERRNIGFNPYTYWRSRGVVGRLVGLQVKKSRKSSPLSVYRWRSSLKEWILLNYPPRVRGYLLAMLLGVRDPELVKLHSSWGTSHLLAVSGFHVALLVGVIFSTLRGSRLKVQISILFLFVYLIFTGFAASATRAGLMVTFALIGKLIGRPIKLLQAVSLAAISLILWRPWFVWDIGWKLSVMSALTIGCMEIFPKKFLPFILSSLLWVVNAGCVLATFGTLPLAGLVINPIAIPMFGILFLTVILFAPFAFLPFEIGRPFLLLIEGVLVAVERALNLISSLMPATLTEVWPWPFISLGIFFIILAKRLSFNNFRNFCLSSCGLFVYIMLLS</sequence>
<feature type="transmembrane region" description="Helical" evidence="6">
    <location>
        <begin position="223"/>
        <end position="242"/>
    </location>
</feature>
<feature type="transmembrane region" description="Helical" evidence="6">
    <location>
        <begin position="397"/>
        <end position="416"/>
    </location>
</feature>
<comment type="subcellular location">
    <subcellularLocation>
        <location evidence="1">Cell membrane</location>
        <topology evidence="1">Multi-pass membrane protein</topology>
    </subcellularLocation>
</comment>
<keyword evidence="5 6" id="KW-0472">Membrane</keyword>
<dbReference type="InterPro" id="IPR052159">
    <property type="entry name" value="Competence_DNA_uptake"/>
</dbReference>
<dbReference type="Proteomes" id="UP000199266">
    <property type="component" value="Unassembled WGS sequence"/>
</dbReference>
<keyword evidence="9" id="KW-1185">Reference proteome</keyword>
<accession>A0A1H3EAL5</accession>
<evidence type="ECO:0000256" key="6">
    <source>
        <dbReference type="SAM" id="Phobius"/>
    </source>
</evidence>
<evidence type="ECO:0000256" key="5">
    <source>
        <dbReference type="ARBA" id="ARBA00023136"/>
    </source>
</evidence>
<evidence type="ECO:0000256" key="4">
    <source>
        <dbReference type="ARBA" id="ARBA00022989"/>
    </source>
</evidence>
<evidence type="ECO:0000256" key="2">
    <source>
        <dbReference type="ARBA" id="ARBA00022475"/>
    </source>
</evidence>
<dbReference type="InterPro" id="IPR004477">
    <property type="entry name" value="ComEC_N"/>
</dbReference>
<proteinExistence type="predicted"/>
<name>A0A1H3EAL5_9BACT</name>
<feature type="transmembrane region" description="Helical" evidence="6">
    <location>
        <begin position="254"/>
        <end position="282"/>
    </location>
</feature>
<keyword evidence="3 6" id="KW-0812">Transmembrane</keyword>
<reference evidence="9" key="1">
    <citation type="submission" date="2016-10" db="EMBL/GenBank/DDBJ databases">
        <authorList>
            <person name="Varghese N."/>
            <person name="Submissions S."/>
        </authorList>
    </citation>
    <scope>NUCLEOTIDE SEQUENCE [LARGE SCALE GENOMIC DNA]</scope>
    <source>
        <strain evidence="9">DSM 13490</strain>
    </source>
</reference>
<feature type="transmembrane region" description="Helical" evidence="6">
    <location>
        <begin position="451"/>
        <end position="468"/>
    </location>
</feature>
<evidence type="ECO:0000313" key="8">
    <source>
        <dbReference type="EMBL" id="SDX75288.1"/>
    </source>
</evidence>
<feature type="transmembrane region" description="Helical" evidence="6">
    <location>
        <begin position="55"/>
        <end position="74"/>
    </location>
</feature>
<feature type="domain" description="ComEC/Rec2-related protein" evidence="7">
    <location>
        <begin position="209"/>
        <end position="442"/>
    </location>
</feature>
<evidence type="ECO:0000313" key="9">
    <source>
        <dbReference type="Proteomes" id="UP000199266"/>
    </source>
</evidence>
<evidence type="ECO:0000259" key="7">
    <source>
        <dbReference type="Pfam" id="PF03772"/>
    </source>
</evidence>
<dbReference type="PANTHER" id="PTHR30619">
    <property type="entry name" value="DNA INTERNALIZATION/COMPETENCE PROTEIN COMEC/REC2"/>
    <property type="match status" value="1"/>
</dbReference>
<evidence type="ECO:0000256" key="3">
    <source>
        <dbReference type="ARBA" id="ARBA00022692"/>
    </source>
</evidence>
<evidence type="ECO:0000256" key="1">
    <source>
        <dbReference type="ARBA" id="ARBA00004651"/>
    </source>
</evidence>
<feature type="transmembrane region" description="Helical" evidence="6">
    <location>
        <begin position="335"/>
        <end position="357"/>
    </location>
</feature>
<feature type="transmembrane region" description="Helical" evidence="6">
    <location>
        <begin position="29"/>
        <end position="48"/>
    </location>
</feature>
<feature type="transmembrane region" description="Helical" evidence="6">
    <location>
        <begin position="294"/>
        <end position="314"/>
    </location>
</feature>
<feature type="transmembrane region" description="Helical" evidence="6">
    <location>
        <begin position="428"/>
        <end position="444"/>
    </location>
</feature>
<dbReference type="AlphaFoldDB" id="A0A1H3EAL5"/>
<dbReference type="PANTHER" id="PTHR30619:SF7">
    <property type="entry name" value="BETA-LACTAMASE DOMAIN PROTEIN"/>
    <property type="match status" value="1"/>
</dbReference>
<protein>
    <submittedName>
        <fullName evidence="8">Competence protein ComEC</fullName>
    </submittedName>
</protein>
<keyword evidence="2" id="KW-1003">Cell membrane</keyword>
<feature type="transmembrane region" description="Helical" evidence="6">
    <location>
        <begin position="369"/>
        <end position="390"/>
    </location>
</feature>
<dbReference type="EMBL" id="FNPD01000002">
    <property type="protein sequence ID" value="SDX75288.1"/>
    <property type="molecule type" value="Genomic_DNA"/>
</dbReference>
<dbReference type="Pfam" id="PF03772">
    <property type="entry name" value="Competence"/>
    <property type="match status" value="1"/>
</dbReference>
<keyword evidence="4 6" id="KW-1133">Transmembrane helix</keyword>
<gene>
    <name evidence="8" type="ORF">SAMN03080603_00510</name>
</gene>
<organism evidence="8 9">
    <name type="scientific">Acetomicrobium thermoterrenum DSM 13490</name>
    <dbReference type="NCBI Taxonomy" id="1120987"/>
    <lineage>
        <taxon>Bacteria</taxon>
        <taxon>Thermotogati</taxon>
        <taxon>Synergistota</taxon>
        <taxon>Synergistia</taxon>
        <taxon>Synergistales</taxon>
        <taxon>Acetomicrobiaceae</taxon>
        <taxon>Acetomicrobium</taxon>
    </lineage>
</organism>
<dbReference type="GO" id="GO:0005886">
    <property type="term" value="C:plasma membrane"/>
    <property type="evidence" value="ECO:0007669"/>
    <property type="project" value="UniProtKB-SubCell"/>
</dbReference>
<dbReference type="NCBIfam" id="TIGR00360">
    <property type="entry name" value="ComEC_N-term"/>
    <property type="match status" value="1"/>
</dbReference>